<reference evidence="11" key="2">
    <citation type="submission" date="2016-01" db="EMBL/GenBank/DDBJ databases">
        <title>Six Aerococcus type strain genome sequencing and assembly using PacBio and Illumina Hiseq.</title>
        <authorList>
            <person name="Carkaci D."/>
            <person name="Dargis R."/>
            <person name="Nielsen X.C."/>
            <person name="Skovgaard O."/>
            <person name="Fuursted K."/>
            <person name="Christensen J.J."/>
        </authorList>
    </citation>
    <scope>NUCLEOTIDE SEQUENCE [LARGE SCALE GENOMIC DNA]</scope>
    <source>
        <strain evidence="11">CCUG42038B</strain>
    </source>
</reference>
<proteinExistence type="inferred from homology"/>
<dbReference type="AlphaFoldDB" id="A0A120IB21"/>
<keyword evidence="3" id="KW-1003">Cell membrane</keyword>
<dbReference type="KEGG" id="auh:AWM75_07660"/>
<evidence type="ECO:0000256" key="6">
    <source>
        <dbReference type="ARBA" id="ARBA00022970"/>
    </source>
</evidence>
<evidence type="ECO:0000256" key="2">
    <source>
        <dbReference type="ARBA" id="ARBA00022448"/>
    </source>
</evidence>
<name>A0A120IB21_9LACT</name>
<accession>A0A120IB21</accession>
<dbReference type="InterPro" id="IPR001851">
    <property type="entry name" value="ABC_transp_permease"/>
</dbReference>
<evidence type="ECO:0000256" key="9">
    <source>
        <dbReference type="ARBA" id="ARBA00037998"/>
    </source>
</evidence>
<comment type="subcellular location">
    <subcellularLocation>
        <location evidence="1">Cell membrane</location>
        <topology evidence="1">Multi-pass membrane protein</topology>
    </subcellularLocation>
</comment>
<keyword evidence="8" id="KW-0472">Membrane</keyword>
<dbReference type="Pfam" id="PF02653">
    <property type="entry name" value="BPD_transp_2"/>
    <property type="match status" value="1"/>
</dbReference>
<evidence type="ECO:0000256" key="4">
    <source>
        <dbReference type="ARBA" id="ARBA00022519"/>
    </source>
</evidence>
<sequence>MFIQQLVNGLTLGSTYAIFAIGYTLILGVLGIINMAHGEIFMFGAYTALILVSRYQVNIFLALLVAMVVGAILGFLLEFLAFRPLRRANVSHLAPLISTIGISLILENLALNLFGPQTHAFPKVLDDYAFSIGDVNVSKVQVVSFLTAIILMVIISYVINKTKVGKGIRATSENPETAELLGINTSRTITMTVMLASALGAASGVLMGLTYDAISPTMGGQMSFKGLAVVILGGLGNINGAVIGGFILGIAEVFTVAYGASAWRDAIAFILIIILLFFRPQGLFGGIKKGGRP</sequence>
<keyword evidence="4" id="KW-0997">Cell inner membrane</keyword>
<evidence type="ECO:0000256" key="7">
    <source>
        <dbReference type="ARBA" id="ARBA00022989"/>
    </source>
</evidence>
<comment type="similarity">
    <text evidence="9">Belongs to the binding-protein-dependent transport system permease family. LivHM subfamily.</text>
</comment>
<dbReference type="GO" id="GO:0015808">
    <property type="term" value="P:L-alanine transport"/>
    <property type="evidence" value="ECO:0007669"/>
    <property type="project" value="TreeGrafter"/>
</dbReference>
<keyword evidence="2" id="KW-0813">Transport</keyword>
<evidence type="ECO:0000256" key="3">
    <source>
        <dbReference type="ARBA" id="ARBA00022475"/>
    </source>
</evidence>
<evidence type="ECO:0000256" key="5">
    <source>
        <dbReference type="ARBA" id="ARBA00022692"/>
    </source>
</evidence>
<reference evidence="10 11" key="1">
    <citation type="journal article" date="2016" name="Genome Announc.">
        <title>Complete Genome Sequences of Aerococcus christensenii CCUG 28831T, Aerococcus sanguinicola CCUG 43001T, Aerococcus urinae CCUG 36881T, Aerococcus urinaeequi CCUG 28094T, Aerococcus urinaehominis CCUG 42038 BT, and Aerococcus viridans CCUG 4311T.</title>
        <authorList>
            <person name="Carkaci D."/>
            <person name="Dargis R."/>
            <person name="Nielsen X.C."/>
            <person name="Skovgaard O."/>
            <person name="Fuursted K."/>
            <person name="Christensen J.J."/>
        </authorList>
    </citation>
    <scope>NUCLEOTIDE SEQUENCE [LARGE SCALE GENOMIC DNA]</scope>
    <source>
        <strain evidence="10 11">CCUG42038B</strain>
    </source>
</reference>
<dbReference type="GO" id="GO:0005886">
    <property type="term" value="C:plasma membrane"/>
    <property type="evidence" value="ECO:0007669"/>
    <property type="project" value="UniProtKB-SubCell"/>
</dbReference>
<organism evidence="10 11">
    <name type="scientific">Aerococcus urinaehominis</name>
    <dbReference type="NCBI Taxonomy" id="128944"/>
    <lineage>
        <taxon>Bacteria</taxon>
        <taxon>Bacillati</taxon>
        <taxon>Bacillota</taxon>
        <taxon>Bacilli</taxon>
        <taxon>Lactobacillales</taxon>
        <taxon>Aerococcaceae</taxon>
        <taxon>Aerococcus</taxon>
    </lineage>
</organism>
<dbReference type="PANTHER" id="PTHR11795:SF371">
    <property type="entry name" value="HIGH-AFFINITY BRANCHED-CHAIN AMINO ACID TRANSPORT SYSTEM PERMEASE PROTEIN LIVH"/>
    <property type="match status" value="1"/>
</dbReference>
<keyword evidence="5" id="KW-0812">Transmembrane</keyword>
<dbReference type="GO" id="GO:0015190">
    <property type="term" value="F:L-leucine transmembrane transporter activity"/>
    <property type="evidence" value="ECO:0007669"/>
    <property type="project" value="TreeGrafter"/>
</dbReference>
<evidence type="ECO:0000256" key="8">
    <source>
        <dbReference type="ARBA" id="ARBA00023136"/>
    </source>
</evidence>
<dbReference type="CDD" id="cd06582">
    <property type="entry name" value="TM_PBP1_LivH_like"/>
    <property type="match status" value="1"/>
</dbReference>
<dbReference type="InterPro" id="IPR052157">
    <property type="entry name" value="BCAA_transport_permease"/>
</dbReference>
<dbReference type="STRING" id="128944.AWM75_07660"/>
<dbReference type="GO" id="GO:0005304">
    <property type="term" value="F:L-valine transmembrane transporter activity"/>
    <property type="evidence" value="ECO:0007669"/>
    <property type="project" value="TreeGrafter"/>
</dbReference>
<dbReference type="PANTHER" id="PTHR11795">
    <property type="entry name" value="BRANCHED-CHAIN AMINO ACID TRANSPORT SYSTEM PERMEASE PROTEIN LIVH"/>
    <property type="match status" value="1"/>
</dbReference>
<protein>
    <submittedName>
        <fullName evidence="10">ABC transporter permease</fullName>
    </submittedName>
</protein>
<dbReference type="GO" id="GO:0042941">
    <property type="term" value="P:D-alanine transmembrane transport"/>
    <property type="evidence" value="ECO:0007669"/>
    <property type="project" value="TreeGrafter"/>
</dbReference>
<dbReference type="Proteomes" id="UP000062260">
    <property type="component" value="Chromosome"/>
</dbReference>
<dbReference type="RefSeq" id="WP_067980427.1">
    <property type="nucleotide sequence ID" value="NZ_CP014163.1"/>
</dbReference>
<dbReference type="OrthoDB" id="9807115at2"/>
<evidence type="ECO:0000313" key="10">
    <source>
        <dbReference type="EMBL" id="AMB99848.1"/>
    </source>
</evidence>
<dbReference type="GO" id="GO:0015192">
    <property type="term" value="F:L-phenylalanine transmembrane transporter activity"/>
    <property type="evidence" value="ECO:0007669"/>
    <property type="project" value="TreeGrafter"/>
</dbReference>
<dbReference type="GO" id="GO:1903806">
    <property type="term" value="P:L-isoleucine import across plasma membrane"/>
    <property type="evidence" value="ECO:0007669"/>
    <property type="project" value="TreeGrafter"/>
</dbReference>
<gene>
    <name evidence="10" type="ORF">AWM75_07660</name>
</gene>
<evidence type="ECO:0000313" key="11">
    <source>
        <dbReference type="Proteomes" id="UP000062260"/>
    </source>
</evidence>
<dbReference type="EMBL" id="CP014163">
    <property type="protein sequence ID" value="AMB99848.1"/>
    <property type="molecule type" value="Genomic_DNA"/>
</dbReference>
<keyword evidence="6" id="KW-0029">Amino-acid transport</keyword>
<keyword evidence="11" id="KW-1185">Reference proteome</keyword>
<evidence type="ECO:0000256" key="1">
    <source>
        <dbReference type="ARBA" id="ARBA00004651"/>
    </source>
</evidence>
<dbReference type="InterPro" id="IPR037294">
    <property type="entry name" value="ABC_BtuC-like"/>
</dbReference>
<dbReference type="GO" id="GO:0015188">
    <property type="term" value="F:L-isoleucine transmembrane transporter activity"/>
    <property type="evidence" value="ECO:0007669"/>
    <property type="project" value="TreeGrafter"/>
</dbReference>
<keyword evidence="7" id="KW-1133">Transmembrane helix</keyword>
<dbReference type="Gene3D" id="1.10.3470.10">
    <property type="entry name" value="ABC transporter involved in vitamin B12 uptake, BtuC"/>
    <property type="match status" value="1"/>
</dbReference>